<gene>
    <name evidence="1" type="ORF">TWF730_007988</name>
</gene>
<dbReference type="GO" id="GO:0070449">
    <property type="term" value="C:elongin complex"/>
    <property type="evidence" value="ECO:0007669"/>
    <property type="project" value="InterPro"/>
</dbReference>
<organism evidence="1 2">
    <name type="scientific">Orbilia blumenaviensis</name>
    <dbReference type="NCBI Taxonomy" id="1796055"/>
    <lineage>
        <taxon>Eukaryota</taxon>
        <taxon>Fungi</taxon>
        <taxon>Dikarya</taxon>
        <taxon>Ascomycota</taxon>
        <taxon>Pezizomycotina</taxon>
        <taxon>Orbiliomycetes</taxon>
        <taxon>Orbiliales</taxon>
        <taxon>Orbiliaceae</taxon>
        <taxon>Orbilia</taxon>
    </lineage>
</organism>
<accession>A0AAV9V9H0</accession>
<proteinExistence type="predicted"/>
<dbReference type="GO" id="GO:0006368">
    <property type="term" value="P:transcription elongation by RNA polymerase II"/>
    <property type="evidence" value="ECO:0007669"/>
    <property type="project" value="InterPro"/>
</dbReference>
<reference evidence="1 2" key="1">
    <citation type="submission" date="2019-10" db="EMBL/GenBank/DDBJ databases">
        <authorList>
            <person name="Palmer J.M."/>
        </authorList>
    </citation>
    <scope>NUCLEOTIDE SEQUENCE [LARGE SCALE GENOMIC DNA]</scope>
    <source>
        <strain evidence="1 2">TWF730</strain>
    </source>
</reference>
<dbReference type="EMBL" id="JAVHNS010000004">
    <property type="protein sequence ID" value="KAK6358665.1"/>
    <property type="molecule type" value="Genomic_DNA"/>
</dbReference>
<dbReference type="InterPro" id="IPR051870">
    <property type="entry name" value="Elongin-A_domain"/>
</dbReference>
<dbReference type="Proteomes" id="UP001373714">
    <property type="component" value="Unassembled WGS sequence"/>
</dbReference>
<dbReference type="Pfam" id="PF06881">
    <property type="entry name" value="Elongin_A"/>
    <property type="match status" value="1"/>
</dbReference>
<comment type="caution">
    <text evidence="1">The sequence shown here is derived from an EMBL/GenBank/DDBJ whole genome shotgun (WGS) entry which is preliminary data.</text>
</comment>
<dbReference type="AlphaFoldDB" id="A0AAV9V9H0"/>
<keyword evidence="2" id="KW-1185">Reference proteome</keyword>
<name>A0AAV9V9H0_9PEZI</name>
<evidence type="ECO:0008006" key="3">
    <source>
        <dbReference type="Google" id="ProtNLM"/>
    </source>
</evidence>
<dbReference type="PANTHER" id="PTHR15141:SF76">
    <property type="entry name" value="TRANSCRIPTION ELONGATION FACTOR B POLYPEPTIDE 3"/>
    <property type="match status" value="1"/>
</dbReference>
<protein>
    <recommendedName>
        <fullName evidence="3">Elongin-A</fullName>
    </recommendedName>
</protein>
<evidence type="ECO:0000313" key="2">
    <source>
        <dbReference type="Proteomes" id="UP001373714"/>
    </source>
</evidence>
<dbReference type="Gene3D" id="6.10.250.3180">
    <property type="match status" value="1"/>
</dbReference>
<dbReference type="PANTHER" id="PTHR15141">
    <property type="entry name" value="TRANSCRIPTION ELONGATION FACTOR B POLYPEPTIDE 3"/>
    <property type="match status" value="1"/>
</dbReference>
<sequence length="198" mass="22994">MHFDGEGARIPTLFELAKRVCIRHTNHINDVGELPYSVIRPVLIRVEDPDRLKEIEKNSPQLVPETDELWQSFIRRHLGEDVLDRLLNPVDYEEASGGDPSITRAIDWSTVYFNLRKVKVEKENAQVEELKAAMKKCYDKKEKRQIGRTNIKREDVGKLRSLDRGRSFSGVMSGRISKDTLKVFKNEALNRVLIRPRR</sequence>
<dbReference type="InterPro" id="IPR010684">
    <property type="entry name" value="RNA_pol_II_trans_fac_SIII_A"/>
</dbReference>
<evidence type="ECO:0000313" key="1">
    <source>
        <dbReference type="EMBL" id="KAK6358665.1"/>
    </source>
</evidence>